<feature type="compositionally biased region" description="Polar residues" evidence="1">
    <location>
        <begin position="126"/>
        <end position="141"/>
    </location>
</feature>
<feature type="region of interest" description="Disordered" evidence="1">
    <location>
        <begin position="1"/>
        <end position="30"/>
    </location>
</feature>
<accession>A0A2U1P3I1</accession>
<feature type="region of interest" description="Disordered" evidence="1">
    <location>
        <begin position="365"/>
        <end position="395"/>
    </location>
</feature>
<proteinExistence type="predicted"/>
<dbReference type="Proteomes" id="UP000245207">
    <property type="component" value="Unassembled WGS sequence"/>
</dbReference>
<evidence type="ECO:0000313" key="2">
    <source>
        <dbReference type="EMBL" id="PWA80298.1"/>
    </source>
</evidence>
<dbReference type="EMBL" id="PKPP01001740">
    <property type="protein sequence ID" value="PWA80298.1"/>
    <property type="molecule type" value="Genomic_DNA"/>
</dbReference>
<comment type="caution">
    <text evidence="2">The sequence shown here is derived from an EMBL/GenBank/DDBJ whole genome shotgun (WGS) entry which is preliminary data.</text>
</comment>
<feature type="compositionally biased region" description="Basic and acidic residues" evidence="1">
    <location>
        <begin position="371"/>
        <end position="395"/>
    </location>
</feature>
<feature type="region of interest" description="Disordered" evidence="1">
    <location>
        <begin position="48"/>
        <end position="76"/>
    </location>
</feature>
<keyword evidence="3" id="KW-1185">Reference proteome</keyword>
<feature type="compositionally biased region" description="Polar residues" evidence="1">
    <location>
        <begin position="66"/>
        <end position="76"/>
    </location>
</feature>
<dbReference type="OrthoDB" id="1435984at2759"/>
<gene>
    <name evidence="2" type="ORF">CTI12_AA195210</name>
</gene>
<protein>
    <submittedName>
        <fullName evidence="2">Transposase, Ptta/En/Spm</fullName>
    </submittedName>
</protein>
<evidence type="ECO:0000256" key="1">
    <source>
        <dbReference type="SAM" id="MobiDB-lite"/>
    </source>
</evidence>
<feature type="region of interest" description="Disordered" evidence="1">
    <location>
        <begin position="102"/>
        <end position="149"/>
    </location>
</feature>
<feature type="compositionally biased region" description="Polar residues" evidence="1">
    <location>
        <begin position="48"/>
        <end position="58"/>
    </location>
</feature>
<evidence type="ECO:0000313" key="3">
    <source>
        <dbReference type="Proteomes" id="UP000245207"/>
    </source>
</evidence>
<dbReference type="AlphaFoldDB" id="A0A2U1P3I1"/>
<sequence>MKRSLEKRSTSNSKKPSYAGRGSTSLACSAGRGNVSDVVADDMNSNIQSLVRPSNRSCSGDKGRHTSNQSLSHVRVSNSPNLVGLENEADVHVGPHVDAAEVATNTSQTRRGPNAAETRCVDDVEVTTNTSQTRRGPNSAETRPDHPSQRKEIWVIDNEFVNNPGVVRKISKILRNAFHGSWATWKEVDEASRNELWTRFKTIYRWDPCIEKEVYDAWEAWLRKNFRGFMAEVRDEAKRKYTEATGIVFDGENYSLLASYGPNWMRDDRWQDLINREKETGAPVSFQVLFEDTHSQNGEYITPKTKRVGETYKEKLLINHGSDKSLHPTGDIDLWLDCSGGKVKGRTFGTSSLLDPHFLMTGMPSTPSNCRSDHESSTSEVHRLEEKLEKQREDGVRREIALRKEFEDQREDDRREWQAKLKEFQDILLGKSPHLLPPN</sequence>
<reference evidence="2 3" key="1">
    <citation type="journal article" date="2018" name="Mol. Plant">
        <title>The genome of Artemisia annua provides insight into the evolution of Asteraceae family and artemisinin biosynthesis.</title>
        <authorList>
            <person name="Shen Q."/>
            <person name="Zhang L."/>
            <person name="Liao Z."/>
            <person name="Wang S."/>
            <person name="Yan T."/>
            <person name="Shi P."/>
            <person name="Liu M."/>
            <person name="Fu X."/>
            <person name="Pan Q."/>
            <person name="Wang Y."/>
            <person name="Lv Z."/>
            <person name="Lu X."/>
            <person name="Zhang F."/>
            <person name="Jiang W."/>
            <person name="Ma Y."/>
            <person name="Chen M."/>
            <person name="Hao X."/>
            <person name="Li L."/>
            <person name="Tang Y."/>
            <person name="Lv G."/>
            <person name="Zhou Y."/>
            <person name="Sun X."/>
            <person name="Brodelius P.E."/>
            <person name="Rose J.K.C."/>
            <person name="Tang K."/>
        </authorList>
    </citation>
    <scope>NUCLEOTIDE SEQUENCE [LARGE SCALE GENOMIC DNA]</scope>
    <source>
        <strain evidence="3">cv. Huhao1</strain>
        <tissue evidence="2">Leaf</tissue>
    </source>
</reference>
<name>A0A2U1P3I1_ARTAN</name>
<organism evidence="2 3">
    <name type="scientific">Artemisia annua</name>
    <name type="common">Sweet wormwood</name>
    <dbReference type="NCBI Taxonomy" id="35608"/>
    <lineage>
        <taxon>Eukaryota</taxon>
        <taxon>Viridiplantae</taxon>
        <taxon>Streptophyta</taxon>
        <taxon>Embryophyta</taxon>
        <taxon>Tracheophyta</taxon>
        <taxon>Spermatophyta</taxon>
        <taxon>Magnoliopsida</taxon>
        <taxon>eudicotyledons</taxon>
        <taxon>Gunneridae</taxon>
        <taxon>Pentapetalae</taxon>
        <taxon>asterids</taxon>
        <taxon>campanulids</taxon>
        <taxon>Asterales</taxon>
        <taxon>Asteraceae</taxon>
        <taxon>Asteroideae</taxon>
        <taxon>Anthemideae</taxon>
        <taxon>Artemisiinae</taxon>
        <taxon>Artemisia</taxon>
    </lineage>
</organism>